<dbReference type="Gene3D" id="3.40.50.620">
    <property type="entry name" value="HUPs"/>
    <property type="match status" value="1"/>
</dbReference>
<evidence type="ECO:0000256" key="8">
    <source>
        <dbReference type="HAMAP-Rule" id="MF_00158"/>
    </source>
</evidence>
<feature type="binding site" evidence="8">
    <location>
        <position position="153"/>
    </location>
    <ligand>
        <name>(R)-pantoate</name>
        <dbReference type="ChEBI" id="CHEBI:15980"/>
    </ligand>
</feature>
<dbReference type="NCBIfam" id="TIGR00125">
    <property type="entry name" value="cyt_tran_rel"/>
    <property type="match status" value="1"/>
</dbReference>
<reference evidence="9 10" key="1">
    <citation type="submission" date="2013-02" db="EMBL/GenBank/DDBJ databases">
        <title>A novel strain isolated from Lonar lake, Maharashtra, India.</title>
        <authorList>
            <person name="Singh A."/>
        </authorList>
    </citation>
    <scope>NUCLEOTIDE SEQUENCE [LARGE SCALE GENOMIC DNA]</scope>
    <source>
        <strain evidence="9 10">AK24</strain>
    </source>
</reference>
<comment type="subcellular location">
    <subcellularLocation>
        <location evidence="8">Cytoplasm</location>
    </subcellularLocation>
</comment>
<comment type="pathway">
    <text evidence="1 8">Cofactor biosynthesis; (R)-pantothenate biosynthesis; (R)-pantothenate from (R)-pantoate and beta-alanine: step 1/1.</text>
</comment>
<organism evidence="9 10">
    <name type="scientific">Lunatimonas lonarensis</name>
    <dbReference type="NCBI Taxonomy" id="1232681"/>
    <lineage>
        <taxon>Bacteria</taxon>
        <taxon>Pseudomonadati</taxon>
        <taxon>Bacteroidota</taxon>
        <taxon>Cytophagia</taxon>
        <taxon>Cytophagales</taxon>
        <taxon>Cyclobacteriaceae</taxon>
    </lineage>
</organism>
<feature type="binding site" evidence="8">
    <location>
        <position position="61"/>
    </location>
    <ligand>
        <name>(R)-pantoate</name>
        <dbReference type="ChEBI" id="CHEBI:15980"/>
    </ligand>
</feature>
<protein>
    <recommendedName>
        <fullName evidence="8">Pantothenate synthetase</fullName>
        <shortName evidence="8">PS</shortName>
        <ecNumber evidence="8">6.3.2.1</ecNumber>
    </recommendedName>
    <alternativeName>
        <fullName evidence="8">Pantoate--beta-alanine ligase</fullName>
    </alternativeName>
    <alternativeName>
        <fullName evidence="8">Pantoate-activating enzyme</fullName>
    </alternativeName>
</protein>
<feature type="active site" description="Proton donor" evidence="8">
    <location>
        <position position="37"/>
    </location>
</feature>
<comment type="subunit">
    <text evidence="8">Homodimer.</text>
</comment>
<dbReference type="CDD" id="cd00560">
    <property type="entry name" value="PanC"/>
    <property type="match status" value="1"/>
</dbReference>
<dbReference type="InterPro" id="IPR003721">
    <property type="entry name" value="Pantoate_ligase"/>
</dbReference>
<dbReference type="GO" id="GO:0005524">
    <property type="term" value="F:ATP binding"/>
    <property type="evidence" value="ECO:0007669"/>
    <property type="project" value="UniProtKB-KW"/>
</dbReference>
<accession>R7ZRS5</accession>
<feature type="binding site" evidence="8">
    <location>
        <begin position="147"/>
        <end position="150"/>
    </location>
    <ligand>
        <name>ATP</name>
        <dbReference type="ChEBI" id="CHEBI:30616"/>
    </ligand>
</feature>
<feature type="binding site" evidence="8">
    <location>
        <begin position="184"/>
        <end position="187"/>
    </location>
    <ligand>
        <name>ATP</name>
        <dbReference type="ChEBI" id="CHEBI:30616"/>
    </ligand>
</feature>
<comment type="caution">
    <text evidence="9">The sequence shown here is derived from an EMBL/GenBank/DDBJ whole genome shotgun (WGS) entry which is preliminary data.</text>
</comment>
<dbReference type="NCBIfam" id="TIGR00018">
    <property type="entry name" value="panC"/>
    <property type="match status" value="1"/>
</dbReference>
<keyword evidence="5 8" id="KW-0547">Nucleotide-binding</keyword>
<dbReference type="Gene3D" id="3.30.1300.10">
    <property type="entry name" value="Pantoate-beta-alanine ligase, C-terminal domain"/>
    <property type="match status" value="1"/>
</dbReference>
<dbReference type="Proteomes" id="UP000013909">
    <property type="component" value="Unassembled WGS sequence"/>
</dbReference>
<evidence type="ECO:0000256" key="4">
    <source>
        <dbReference type="ARBA" id="ARBA00022655"/>
    </source>
</evidence>
<dbReference type="InterPro" id="IPR042176">
    <property type="entry name" value="Pantoate_ligase_C"/>
</dbReference>
<comment type="function">
    <text evidence="8">Catalyzes the condensation of pantoate with beta-alanine in an ATP-dependent reaction via a pantoyl-adenylate intermediate.</text>
</comment>
<dbReference type="GO" id="GO:0004592">
    <property type="term" value="F:pantoate-beta-alanine ligase activity"/>
    <property type="evidence" value="ECO:0007669"/>
    <property type="project" value="UniProtKB-UniRule"/>
</dbReference>
<feature type="binding site" evidence="8">
    <location>
        <position position="61"/>
    </location>
    <ligand>
        <name>beta-alanine</name>
        <dbReference type="ChEBI" id="CHEBI:57966"/>
    </ligand>
</feature>
<name>R7ZRS5_9BACT</name>
<dbReference type="OrthoDB" id="9773087at2"/>
<evidence type="ECO:0000256" key="2">
    <source>
        <dbReference type="ARBA" id="ARBA00009256"/>
    </source>
</evidence>
<dbReference type="GO" id="GO:0005829">
    <property type="term" value="C:cytosol"/>
    <property type="evidence" value="ECO:0007669"/>
    <property type="project" value="TreeGrafter"/>
</dbReference>
<dbReference type="InterPro" id="IPR004821">
    <property type="entry name" value="Cyt_trans-like"/>
</dbReference>
<dbReference type="Pfam" id="PF02569">
    <property type="entry name" value="Pantoate_ligase"/>
    <property type="match status" value="1"/>
</dbReference>
<feature type="binding site" evidence="8">
    <location>
        <position position="176"/>
    </location>
    <ligand>
        <name>ATP</name>
        <dbReference type="ChEBI" id="CHEBI:30616"/>
    </ligand>
</feature>
<dbReference type="EC" id="6.3.2.1" evidence="8"/>
<evidence type="ECO:0000256" key="5">
    <source>
        <dbReference type="ARBA" id="ARBA00022741"/>
    </source>
</evidence>
<dbReference type="FunFam" id="3.40.50.620:FF:000013">
    <property type="entry name" value="Pantothenate synthetase"/>
    <property type="match status" value="1"/>
</dbReference>
<keyword evidence="6 8" id="KW-0067">ATP-binding</keyword>
<dbReference type="PATRIC" id="fig|1288963.3.peg.2682"/>
<evidence type="ECO:0000313" key="10">
    <source>
        <dbReference type="Proteomes" id="UP000013909"/>
    </source>
</evidence>
<dbReference type="AlphaFoldDB" id="R7ZRS5"/>
<dbReference type="PANTHER" id="PTHR21299:SF1">
    <property type="entry name" value="PANTOATE--BETA-ALANINE LIGASE"/>
    <property type="match status" value="1"/>
</dbReference>
<dbReference type="InterPro" id="IPR014729">
    <property type="entry name" value="Rossmann-like_a/b/a_fold"/>
</dbReference>
<comment type="similarity">
    <text evidence="2 8">Belongs to the pantothenate synthetase family.</text>
</comment>
<sequence>MEIVRQIAALKTLRQSLQRNGKSLALVPTMGALHEGHLQLIRQARKENDVVIASIYVNPTQFNNPSDLEKYPRNLLADLEMLRREKVDIVFAPEDAEMYPKPAKLSFDFFELEQVLEGAFRPGHFNGVAIVVSKLFHAVQPDRAYFGQKDLQQVSIIHQLVEDLSFDIEIRTVPTVRESDGLAMSSRNLRLDEEQRLVAPALYENLTIAKTELLNGKSWFETKHTRLQALNQLAVVQLEYLELIDLDGFRVAEAYNPASKQAICIAAYIGEIRLIDNILLG</sequence>
<evidence type="ECO:0000256" key="7">
    <source>
        <dbReference type="ARBA" id="ARBA00048258"/>
    </source>
</evidence>
<comment type="miscellaneous">
    <text evidence="8">The reaction proceeds by a bi uni uni bi ping pong mechanism.</text>
</comment>
<dbReference type="EMBL" id="AQHR01000073">
    <property type="protein sequence ID" value="EON76820.1"/>
    <property type="molecule type" value="Genomic_DNA"/>
</dbReference>
<dbReference type="RefSeq" id="WP_010854826.1">
    <property type="nucleotide sequence ID" value="NZ_AQHR01000073.1"/>
</dbReference>
<dbReference type="HAMAP" id="MF_00158">
    <property type="entry name" value="PanC"/>
    <property type="match status" value="1"/>
</dbReference>
<evidence type="ECO:0000256" key="3">
    <source>
        <dbReference type="ARBA" id="ARBA00022598"/>
    </source>
</evidence>
<dbReference type="GO" id="GO:0015940">
    <property type="term" value="P:pantothenate biosynthetic process"/>
    <property type="evidence" value="ECO:0007669"/>
    <property type="project" value="UniProtKB-UniRule"/>
</dbReference>
<keyword evidence="4 8" id="KW-0566">Pantothenate biosynthesis</keyword>
<dbReference type="STRING" id="1232681.ADIS_2691"/>
<keyword evidence="10" id="KW-1185">Reference proteome</keyword>
<feature type="binding site" evidence="8">
    <location>
        <begin position="30"/>
        <end position="37"/>
    </location>
    <ligand>
        <name>ATP</name>
        <dbReference type="ChEBI" id="CHEBI:30616"/>
    </ligand>
</feature>
<keyword evidence="8" id="KW-0963">Cytoplasm</keyword>
<gene>
    <name evidence="8" type="primary">panC</name>
    <name evidence="9" type="ORF">ADIS_2691</name>
</gene>
<evidence type="ECO:0000256" key="6">
    <source>
        <dbReference type="ARBA" id="ARBA00022840"/>
    </source>
</evidence>
<evidence type="ECO:0000313" key="9">
    <source>
        <dbReference type="EMBL" id="EON76820.1"/>
    </source>
</evidence>
<comment type="catalytic activity">
    <reaction evidence="7 8">
        <text>(R)-pantoate + beta-alanine + ATP = (R)-pantothenate + AMP + diphosphate + H(+)</text>
        <dbReference type="Rhea" id="RHEA:10912"/>
        <dbReference type="ChEBI" id="CHEBI:15378"/>
        <dbReference type="ChEBI" id="CHEBI:15980"/>
        <dbReference type="ChEBI" id="CHEBI:29032"/>
        <dbReference type="ChEBI" id="CHEBI:30616"/>
        <dbReference type="ChEBI" id="CHEBI:33019"/>
        <dbReference type="ChEBI" id="CHEBI:57966"/>
        <dbReference type="ChEBI" id="CHEBI:456215"/>
        <dbReference type="EC" id="6.3.2.1"/>
    </reaction>
</comment>
<dbReference type="SUPFAM" id="SSF52374">
    <property type="entry name" value="Nucleotidylyl transferase"/>
    <property type="match status" value="1"/>
</dbReference>
<dbReference type="PANTHER" id="PTHR21299">
    <property type="entry name" value="CYTIDYLATE KINASE/PANTOATE-BETA-ALANINE LIGASE"/>
    <property type="match status" value="1"/>
</dbReference>
<proteinExistence type="inferred from homology"/>
<keyword evidence="3 8" id="KW-0436">Ligase</keyword>
<dbReference type="UniPathway" id="UPA00028">
    <property type="reaction ID" value="UER00005"/>
</dbReference>
<evidence type="ECO:0000256" key="1">
    <source>
        <dbReference type="ARBA" id="ARBA00004990"/>
    </source>
</evidence>